<evidence type="ECO:0000256" key="1">
    <source>
        <dbReference type="ARBA" id="ARBA00022801"/>
    </source>
</evidence>
<dbReference type="Gene3D" id="3.40.50.1820">
    <property type="entry name" value="alpha/beta hydrolase"/>
    <property type="match status" value="1"/>
</dbReference>
<accession>A0AAV0MG73</accession>
<sequence>MFNALTDLRLLRVRNFFDPVPSLPPKIFGFVEVGKEIFIVIVSPYCKSLLDNPHNLELYMHGVAGWNGIMPFKLMVERDIALLNKGGDLLLEKHKVPPKWWNVKNKAMYQLDDGSWDLRDYMPPPPKAVVLI</sequence>
<evidence type="ECO:0000256" key="2">
    <source>
        <dbReference type="RuleBase" id="RU367093"/>
    </source>
</evidence>
<dbReference type="EC" id="3.1.1.-" evidence="2"/>
<dbReference type="PANTHER" id="PTHR31828">
    <property type="entry name" value="PHOSPHOLIPASE A1-IIGAMMA"/>
    <property type="match status" value="1"/>
</dbReference>
<keyword evidence="4" id="KW-1185">Reference proteome</keyword>
<dbReference type="AlphaFoldDB" id="A0AAV0MG73"/>
<dbReference type="EMBL" id="CAMGYJ010000007">
    <property type="protein sequence ID" value="CAI0444979.1"/>
    <property type="molecule type" value="Genomic_DNA"/>
</dbReference>
<dbReference type="InterPro" id="IPR033556">
    <property type="entry name" value="PLA"/>
</dbReference>
<gene>
    <name evidence="3" type="ORF">LITE_LOCUS28347</name>
</gene>
<proteinExistence type="inferred from homology"/>
<evidence type="ECO:0000313" key="3">
    <source>
        <dbReference type="EMBL" id="CAI0444979.1"/>
    </source>
</evidence>
<organism evidence="3 4">
    <name type="scientific">Linum tenue</name>
    <dbReference type="NCBI Taxonomy" id="586396"/>
    <lineage>
        <taxon>Eukaryota</taxon>
        <taxon>Viridiplantae</taxon>
        <taxon>Streptophyta</taxon>
        <taxon>Embryophyta</taxon>
        <taxon>Tracheophyta</taxon>
        <taxon>Spermatophyta</taxon>
        <taxon>Magnoliopsida</taxon>
        <taxon>eudicotyledons</taxon>
        <taxon>Gunneridae</taxon>
        <taxon>Pentapetalae</taxon>
        <taxon>rosids</taxon>
        <taxon>fabids</taxon>
        <taxon>Malpighiales</taxon>
        <taxon>Linaceae</taxon>
        <taxon>Linum</taxon>
    </lineage>
</organism>
<comment type="caution">
    <text evidence="3">The sequence shown here is derived from an EMBL/GenBank/DDBJ whole genome shotgun (WGS) entry which is preliminary data.</text>
</comment>
<keyword evidence="1 2" id="KW-0378">Hydrolase</keyword>
<reference evidence="3" key="1">
    <citation type="submission" date="2022-08" db="EMBL/GenBank/DDBJ databases">
        <authorList>
            <person name="Gutierrez-Valencia J."/>
        </authorList>
    </citation>
    <scope>NUCLEOTIDE SEQUENCE</scope>
</reference>
<comment type="function">
    <text evidence="2">Acylhydrolase that catalyzes the hydrolysis of phospholipids at the sn-1 position.</text>
</comment>
<dbReference type="GO" id="GO:0016042">
    <property type="term" value="P:lipid catabolic process"/>
    <property type="evidence" value="ECO:0007669"/>
    <property type="project" value="UniProtKB-UniRule"/>
</dbReference>
<dbReference type="InterPro" id="IPR029058">
    <property type="entry name" value="AB_hydrolase_fold"/>
</dbReference>
<name>A0AAV0MG73_9ROSI</name>
<protein>
    <recommendedName>
        <fullName evidence="2">Phospholipase A1</fullName>
        <ecNumber evidence="2">3.1.1.-</ecNumber>
    </recommendedName>
</protein>
<evidence type="ECO:0000313" key="4">
    <source>
        <dbReference type="Proteomes" id="UP001154282"/>
    </source>
</evidence>
<dbReference type="GO" id="GO:0008970">
    <property type="term" value="F:phospholipase A1 activity"/>
    <property type="evidence" value="ECO:0007669"/>
    <property type="project" value="UniProtKB-UniRule"/>
</dbReference>
<dbReference type="PANTHER" id="PTHR31828:SF20">
    <property type="entry name" value="PHOSPHOLIPASE A1"/>
    <property type="match status" value="1"/>
</dbReference>
<dbReference type="Proteomes" id="UP001154282">
    <property type="component" value="Unassembled WGS sequence"/>
</dbReference>
<keyword evidence="2" id="KW-0442">Lipid degradation</keyword>
<keyword evidence="2" id="KW-0443">Lipid metabolism</keyword>
<comment type="similarity">
    <text evidence="2">Belongs to the AB hydrolase superfamily. Lipase family.</text>
</comment>